<gene>
    <name evidence="1" type="ORF">ABFB10_04625</name>
</gene>
<sequence length="67" mass="7348">MSLNLPQTSDEVLCLPDGDIPNTIRSLADRRALSGLMGKLHRDLGSQDDALKRKAKAALRKMGFPED</sequence>
<dbReference type="AlphaFoldDB" id="A0AAW9SNG6"/>
<dbReference type="Proteomes" id="UP001428774">
    <property type="component" value="Unassembled WGS sequence"/>
</dbReference>
<reference evidence="1 2" key="1">
    <citation type="submission" date="2024-05" db="EMBL/GenBank/DDBJ databases">
        <title>Genome sequence of Ponticoccus litoralis KCCM 90028.</title>
        <authorList>
            <person name="Kim J.M."/>
            <person name="Lee J.K."/>
            <person name="Choi B.J."/>
            <person name="Bayburt H."/>
            <person name="Baek J.H."/>
            <person name="Jeon C.O."/>
        </authorList>
    </citation>
    <scope>NUCLEOTIDE SEQUENCE [LARGE SCALE GENOMIC DNA]</scope>
    <source>
        <strain evidence="1 2">KCCM 90028</strain>
    </source>
</reference>
<protein>
    <submittedName>
        <fullName evidence="1">Uncharacterized protein</fullName>
    </submittedName>
</protein>
<comment type="caution">
    <text evidence="1">The sequence shown here is derived from an EMBL/GenBank/DDBJ whole genome shotgun (WGS) entry which is preliminary data.</text>
</comment>
<dbReference type="RefSeq" id="WP_347165604.1">
    <property type="nucleotide sequence ID" value="NZ_JBDNCH010000002.1"/>
</dbReference>
<keyword evidence="2" id="KW-1185">Reference proteome</keyword>
<evidence type="ECO:0000313" key="2">
    <source>
        <dbReference type="Proteomes" id="UP001428774"/>
    </source>
</evidence>
<evidence type="ECO:0000313" key="1">
    <source>
        <dbReference type="EMBL" id="MEN9060420.1"/>
    </source>
</evidence>
<dbReference type="EMBL" id="JBDNCH010000002">
    <property type="protein sequence ID" value="MEN9060420.1"/>
    <property type="molecule type" value="Genomic_DNA"/>
</dbReference>
<proteinExistence type="predicted"/>
<organism evidence="1 2">
    <name type="scientific">Ponticoccus litoralis</name>
    <dbReference type="NCBI Taxonomy" id="422297"/>
    <lineage>
        <taxon>Bacteria</taxon>
        <taxon>Pseudomonadati</taxon>
        <taxon>Pseudomonadota</taxon>
        <taxon>Alphaproteobacteria</taxon>
        <taxon>Rhodobacterales</taxon>
        <taxon>Roseobacteraceae</taxon>
        <taxon>Ponticoccus</taxon>
    </lineage>
</organism>
<name>A0AAW9SNG6_9RHOB</name>
<accession>A0AAW9SNG6</accession>